<keyword evidence="10" id="KW-1185">Reference proteome</keyword>
<keyword evidence="5" id="KW-0804">Transcription</keyword>
<feature type="modified residue" description="4-aspartylphosphate" evidence="6">
    <location>
        <position position="58"/>
    </location>
</feature>
<evidence type="ECO:0000313" key="9">
    <source>
        <dbReference type="EMBL" id="MBM7838990.1"/>
    </source>
</evidence>
<evidence type="ECO:0000256" key="2">
    <source>
        <dbReference type="ARBA" id="ARBA00022553"/>
    </source>
</evidence>
<evidence type="ECO:0000256" key="3">
    <source>
        <dbReference type="ARBA" id="ARBA00023015"/>
    </source>
</evidence>
<dbReference type="CDD" id="cd06170">
    <property type="entry name" value="LuxR_C_like"/>
    <property type="match status" value="1"/>
</dbReference>
<protein>
    <submittedName>
        <fullName evidence="9">DNA-binding NarL/FixJ family response regulator</fullName>
    </submittedName>
</protein>
<dbReference type="Gene3D" id="3.40.50.2300">
    <property type="match status" value="1"/>
</dbReference>
<gene>
    <name evidence="9" type="ORF">JOC54_002260</name>
</gene>
<evidence type="ECO:0000256" key="1">
    <source>
        <dbReference type="ARBA" id="ARBA00004496"/>
    </source>
</evidence>
<feature type="domain" description="HTH luxR-type" evidence="7">
    <location>
        <begin position="148"/>
        <end position="213"/>
    </location>
</feature>
<name>A0ABS2STY4_9BACI</name>
<dbReference type="PROSITE" id="PS50110">
    <property type="entry name" value="RESPONSE_REGULATORY"/>
    <property type="match status" value="1"/>
</dbReference>
<evidence type="ECO:0000256" key="6">
    <source>
        <dbReference type="PROSITE-ProRule" id="PRU00169"/>
    </source>
</evidence>
<dbReference type="Pfam" id="PF00196">
    <property type="entry name" value="GerE"/>
    <property type="match status" value="1"/>
</dbReference>
<dbReference type="InterPro" id="IPR016032">
    <property type="entry name" value="Sig_transdc_resp-reg_C-effctor"/>
</dbReference>
<dbReference type="SMART" id="SM00448">
    <property type="entry name" value="REC"/>
    <property type="match status" value="1"/>
</dbReference>
<accession>A0ABS2STY4</accession>
<dbReference type="RefSeq" id="WP_235194580.1">
    <property type="nucleotide sequence ID" value="NZ_JAFBCV010000006.1"/>
</dbReference>
<evidence type="ECO:0000256" key="4">
    <source>
        <dbReference type="ARBA" id="ARBA00023125"/>
    </source>
</evidence>
<dbReference type="InterPro" id="IPR039420">
    <property type="entry name" value="WalR-like"/>
</dbReference>
<dbReference type="InterPro" id="IPR000792">
    <property type="entry name" value="Tscrpt_reg_LuxR_C"/>
</dbReference>
<dbReference type="InterPro" id="IPR011006">
    <property type="entry name" value="CheY-like_superfamily"/>
</dbReference>
<dbReference type="GO" id="GO:0003677">
    <property type="term" value="F:DNA binding"/>
    <property type="evidence" value="ECO:0007669"/>
    <property type="project" value="UniProtKB-KW"/>
</dbReference>
<sequence>MDHQKKQTILIAEDQSIVRQGLKMMIEHGGNYRVMEASNGAEAIDQVLKNHVDLILMDVRMPVMDGIQATKQIRMQNKQVKIVILTTFADEEYALESLKQGASGYMLKDADMTSLVASIERALSGELILDGQVAAKVVPALLKRTEPNNEKLPDLSEREREIVRKVGQGLSNAEIANELYLTVGTVKNYISQLFLKLEVRDRTQLAILALKHDV</sequence>
<dbReference type="InterPro" id="IPR058245">
    <property type="entry name" value="NreC/VraR/RcsB-like_REC"/>
</dbReference>
<dbReference type="PRINTS" id="PR00038">
    <property type="entry name" value="HTHLUXR"/>
</dbReference>
<keyword evidence="3" id="KW-0805">Transcription regulation</keyword>
<dbReference type="Proteomes" id="UP001179280">
    <property type="component" value="Unassembled WGS sequence"/>
</dbReference>
<dbReference type="CDD" id="cd17535">
    <property type="entry name" value="REC_NarL-like"/>
    <property type="match status" value="1"/>
</dbReference>
<dbReference type="PROSITE" id="PS50043">
    <property type="entry name" value="HTH_LUXR_2"/>
    <property type="match status" value="1"/>
</dbReference>
<organism evidence="9 10">
    <name type="scientific">Shouchella xiaoxiensis</name>
    <dbReference type="NCBI Taxonomy" id="766895"/>
    <lineage>
        <taxon>Bacteria</taxon>
        <taxon>Bacillati</taxon>
        <taxon>Bacillota</taxon>
        <taxon>Bacilli</taxon>
        <taxon>Bacillales</taxon>
        <taxon>Bacillaceae</taxon>
        <taxon>Shouchella</taxon>
    </lineage>
</organism>
<reference evidence="9" key="1">
    <citation type="submission" date="2021-01" db="EMBL/GenBank/DDBJ databases">
        <title>Genomic Encyclopedia of Type Strains, Phase IV (KMG-IV): sequencing the most valuable type-strain genomes for metagenomic binning, comparative biology and taxonomic classification.</title>
        <authorList>
            <person name="Goeker M."/>
        </authorList>
    </citation>
    <scope>NUCLEOTIDE SEQUENCE</scope>
    <source>
        <strain evidence="9">DSM 21943</strain>
    </source>
</reference>
<comment type="subcellular location">
    <subcellularLocation>
        <location evidence="1">Cytoplasm</location>
    </subcellularLocation>
</comment>
<dbReference type="SMART" id="SM00421">
    <property type="entry name" value="HTH_LUXR"/>
    <property type="match status" value="1"/>
</dbReference>
<evidence type="ECO:0000256" key="5">
    <source>
        <dbReference type="ARBA" id="ARBA00023163"/>
    </source>
</evidence>
<keyword evidence="2 6" id="KW-0597">Phosphoprotein</keyword>
<evidence type="ECO:0000313" key="10">
    <source>
        <dbReference type="Proteomes" id="UP001179280"/>
    </source>
</evidence>
<comment type="caution">
    <text evidence="9">The sequence shown here is derived from an EMBL/GenBank/DDBJ whole genome shotgun (WGS) entry which is preliminary data.</text>
</comment>
<dbReference type="EMBL" id="JAFBCV010000006">
    <property type="protein sequence ID" value="MBM7838990.1"/>
    <property type="molecule type" value="Genomic_DNA"/>
</dbReference>
<keyword evidence="4 9" id="KW-0238">DNA-binding</keyword>
<proteinExistence type="predicted"/>
<dbReference type="PANTHER" id="PTHR43214">
    <property type="entry name" value="TWO-COMPONENT RESPONSE REGULATOR"/>
    <property type="match status" value="1"/>
</dbReference>
<dbReference type="InterPro" id="IPR001789">
    <property type="entry name" value="Sig_transdc_resp-reg_receiver"/>
</dbReference>
<feature type="domain" description="Response regulatory" evidence="8">
    <location>
        <begin position="8"/>
        <end position="123"/>
    </location>
</feature>
<evidence type="ECO:0000259" key="8">
    <source>
        <dbReference type="PROSITE" id="PS50110"/>
    </source>
</evidence>
<dbReference type="Pfam" id="PF00072">
    <property type="entry name" value="Response_reg"/>
    <property type="match status" value="1"/>
</dbReference>
<dbReference type="PANTHER" id="PTHR43214:SF40">
    <property type="entry name" value="TRANSCRIPTIONAL REGULATORY PROTEIN LNRK"/>
    <property type="match status" value="1"/>
</dbReference>
<dbReference type="SUPFAM" id="SSF52172">
    <property type="entry name" value="CheY-like"/>
    <property type="match status" value="1"/>
</dbReference>
<dbReference type="SUPFAM" id="SSF46894">
    <property type="entry name" value="C-terminal effector domain of the bipartite response regulators"/>
    <property type="match status" value="1"/>
</dbReference>
<evidence type="ECO:0000259" key="7">
    <source>
        <dbReference type="PROSITE" id="PS50043"/>
    </source>
</evidence>